<evidence type="ECO:0000256" key="4">
    <source>
        <dbReference type="ARBA" id="ARBA00022801"/>
    </source>
</evidence>
<sequence length="880" mass="98857">MQVRAKTSVGAGPWSEVVTEIVVGVPGPIRNFRLSDATEESLTLHWDPPLVINGPNVRYSVEYRALEKPYQPDFTPEVEYVQSEADSSPFTRDGLEPGTKYEFRVLAKNHRFAGNPDALLAYTLPQQEPPAPSMPVIFDSKTTESTVTIDLASAIPRRDTYVESYIVEVKKSSQMTRRDALIPRHVDDSPDDYIAAELTKGMMSGSFVVGDSKVYGDYLNAPLRTNDVYDIRVGSVTRGNQTVASVTFSAPLRVSVSPQSGSSSAGLAAGLVVLVLVVVAAVIGVAYKSRRTKIRKRAPYNGVLTPSPDYPLQQKTQNGTLGEVAGISSNAYDDPNDRHPSRPPIPSETPRSETPEPEPSPPQQPPFHQPPPVSIDELADYITMKESAGGKAFKADYKTLPDGQLHTWTVARKPENKQKNRFANVIAYDHSRVVLTPVEGDPHSDYINACYIDGYDEMDKYIASQGPNKASLNDIWRMVWQLNVDKIVMLTNPVENGKVKCLQYWPDGEATTYANVTVTIINEQVFLDYTIREFKITQIDNKEDCRLVKQFHYTTWPDMKPPEYPAPLLNFRRVVNTERNDGRTLIHCSAGVGRTGTYICLDSMLEQMNQEGQVDVLGFIYRMRQKRIMMVQTPEQYKFVFDALLAATLTGETTYDMTTFRRQLTALKKTEAGNKETGMEKQFEALSKLRVSRGSDSSKAGQLPENVDKNRYPDFIPTDRSRPFLNTNTQEGDTNYINARFLPGYRKKDRYIGAQMPMPNTVADIWRLVYDQKSTCIVMLNPLDEEDKSMARYWPEEGPVEFGPLVVELLQTTTSKGVIVHTFSLTNKNVKSVPARTVCQFQCQDWPADQQVPSSRQGILTLMELTQQWHEEKPPIVVHC</sequence>
<dbReference type="InterPro" id="IPR003595">
    <property type="entry name" value="Tyr_Pase_cat"/>
</dbReference>
<dbReference type="InterPro" id="IPR003961">
    <property type="entry name" value="FN3_dom"/>
</dbReference>
<evidence type="ECO:0000256" key="3">
    <source>
        <dbReference type="ARBA" id="ARBA00022729"/>
    </source>
</evidence>
<feature type="domain" description="Tyrosine-protein phosphatase" evidence="10">
    <location>
        <begin position="679"/>
        <end position="880"/>
    </location>
</feature>
<dbReference type="FunFam" id="3.90.190.10:FF:000102">
    <property type="entry name" value="Receptor-type tyrosine-protein phosphatase"/>
    <property type="match status" value="1"/>
</dbReference>
<comment type="catalytic activity">
    <reaction evidence="7">
        <text>O-phospho-L-tyrosyl-[protein] + H2O = L-tyrosyl-[protein] + phosphate</text>
        <dbReference type="Rhea" id="RHEA:10684"/>
        <dbReference type="Rhea" id="RHEA-COMP:10136"/>
        <dbReference type="Rhea" id="RHEA-COMP:20101"/>
        <dbReference type="ChEBI" id="CHEBI:15377"/>
        <dbReference type="ChEBI" id="CHEBI:43474"/>
        <dbReference type="ChEBI" id="CHEBI:46858"/>
        <dbReference type="ChEBI" id="CHEBI:61978"/>
        <dbReference type="EC" id="3.1.3.48"/>
    </reaction>
</comment>
<proteinExistence type="predicted"/>
<dbReference type="AlphaFoldDB" id="A0A8B7Y3V9"/>
<evidence type="ECO:0000313" key="14">
    <source>
        <dbReference type="RefSeq" id="XP_022087874.1"/>
    </source>
</evidence>
<keyword evidence="3" id="KW-0732">Signal</keyword>
<feature type="non-terminal residue" evidence="14">
    <location>
        <position position="880"/>
    </location>
</feature>
<dbReference type="PROSITE" id="PS50056">
    <property type="entry name" value="TYR_PHOSPHATASE_2"/>
    <property type="match status" value="1"/>
</dbReference>
<evidence type="ECO:0000256" key="5">
    <source>
        <dbReference type="ARBA" id="ARBA00022912"/>
    </source>
</evidence>
<dbReference type="OrthoDB" id="6144703at2759"/>
<dbReference type="InterPro" id="IPR000387">
    <property type="entry name" value="Tyr_Pase_dom"/>
</dbReference>
<dbReference type="GO" id="GO:0004725">
    <property type="term" value="F:protein tyrosine phosphatase activity"/>
    <property type="evidence" value="ECO:0007669"/>
    <property type="project" value="UniProtKB-EC"/>
</dbReference>
<feature type="domain" description="Tyrosine specific protein phosphatases" evidence="11">
    <location>
        <begin position="569"/>
        <end position="638"/>
    </location>
</feature>
<feature type="region of interest" description="Disordered" evidence="8">
    <location>
        <begin position="692"/>
        <end position="729"/>
    </location>
</feature>
<evidence type="ECO:0000256" key="8">
    <source>
        <dbReference type="SAM" id="MobiDB-lite"/>
    </source>
</evidence>
<dbReference type="PANTHER" id="PTHR19134:SF560">
    <property type="entry name" value="PROTEIN-TYROSINE-PHOSPHATASE"/>
    <property type="match status" value="1"/>
</dbReference>
<dbReference type="PRINTS" id="PR00700">
    <property type="entry name" value="PRTYPHPHTASE"/>
</dbReference>
<dbReference type="PROSITE" id="PS50055">
    <property type="entry name" value="TYR_PHOSPHATASE_PTP"/>
    <property type="match status" value="2"/>
</dbReference>
<dbReference type="SUPFAM" id="SSF52799">
    <property type="entry name" value="(Phosphotyrosine protein) phosphatases II"/>
    <property type="match status" value="2"/>
</dbReference>
<evidence type="ECO:0000259" key="11">
    <source>
        <dbReference type="PROSITE" id="PS50056"/>
    </source>
</evidence>
<feature type="domain" description="Fibronectin type-III" evidence="12">
    <location>
        <begin position="28"/>
        <end position="127"/>
    </location>
</feature>
<comment type="subcellular location">
    <subcellularLocation>
        <location evidence="1">Membrane</location>
        <topology evidence="1">Single-pass membrane protein</topology>
    </subcellularLocation>
</comment>
<dbReference type="GO" id="GO:0016020">
    <property type="term" value="C:membrane"/>
    <property type="evidence" value="ECO:0007669"/>
    <property type="project" value="UniProtKB-SubCell"/>
</dbReference>
<feature type="region of interest" description="Disordered" evidence="8">
    <location>
        <begin position="325"/>
        <end position="374"/>
    </location>
</feature>
<dbReference type="GeneID" id="110977759"/>
<accession>A0A8B7Y3V9</accession>
<dbReference type="PANTHER" id="PTHR19134">
    <property type="entry name" value="RECEPTOR-TYPE TYROSINE-PROTEIN PHOSPHATASE"/>
    <property type="match status" value="1"/>
</dbReference>
<dbReference type="Proteomes" id="UP000694845">
    <property type="component" value="Unplaced"/>
</dbReference>
<dbReference type="SUPFAM" id="SSF49265">
    <property type="entry name" value="Fibronectin type III"/>
    <property type="match status" value="1"/>
</dbReference>
<keyword evidence="5" id="KW-0904">Protein phosphatase</keyword>
<evidence type="ECO:0000256" key="7">
    <source>
        <dbReference type="ARBA" id="ARBA00051722"/>
    </source>
</evidence>
<keyword evidence="4" id="KW-0378">Hydrolase</keyword>
<dbReference type="InterPro" id="IPR016130">
    <property type="entry name" value="Tyr_Pase_AS"/>
</dbReference>
<dbReference type="SMART" id="SM00194">
    <property type="entry name" value="PTPc"/>
    <property type="match status" value="2"/>
</dbReference>
<dbReference type="FunFam" id="3.90.190.10:FF:000062">
    <property type="entry name" value="Receptor-type tyrosine-protein phosphatase kappa"/>
    <property type="match status" value="1"/>
</dbReference>
<reference evidence="14" key="1">
    <citation type="submission" date="2025-08" db="UniProtKB">
        <authorList>
            <consortium name="RefSeq"/>
        </authorList>
    </citation>
    <scope>IDENTIFICATION</scope>
</reference>
<keyword evidence="13" id="KW-1185">Reference proteome</keyword>
<dbReference type="InterPro" id="IPR050348">
    <property type="entry name" value="Protein-Tyr_Phosphatase"/>
</dbReference>
<evidence type="ECO:0000256" key="2">
    <source>
        <dbReference type="ARBA" id="ARBA00013064"/>
    </source>
</evidence>
<dbReference type="SMART" id="SM00060">
    <property type="entry name" value="FN3"/>
    <property type="match status" value="1"/>
</dbReference>
<evidence type="ECO:0000259" key="12">
    <source>
        <dbReference type="PROSITE" id="PS50853"/>
    </source>
</evidence>
<dbReference type="InterPro" id="IPR000242">
    <property type="entry name" value="PTP_cat"/>
</dbReference>
<dbReference type="EC" id="3.1.3.48" evidence="2"/>
<dbReference type="CDD" id="cd00063">
    <property type="entry name" value="FN3"/>
    <property type="match status" value="1"/>
</dbReference>
<feature type="domain" description="Tyrosine-protein phosphatase" evidence="10">
    <location>
        <begin position="393"/>
        <end position="647"/>
    </location>
</feature>
<feature type="compositionally biased region" description="Basic and acidic residues" evidence="8">
    <location>
        <begin position="706"/>
        <end position="722"/>
    </location>
</feature>
<evidence type="ECO:0000256" key="6">
    <source>
        <dbReference type="ARBA" id="ARBA00023136"/>
    </source>
</evidence>
<keyword evidence="9" id="KW-1133">Transmembrane helix</keyword>
<dbReference type="SMART" id="SM00404">
    <property type="entry name" value="PTPc_motif"/>
    <property type="match status" value="1"/>
</dbReference>
<dbReference type="PROSITE" id="PS00383">
    <property type="entry name" value="TYR_PHOSPHATASE_1"/>
    <property type="match status" value="1"/>
</dbReference>
<dbReference type="Pfam" id="PF00102">
    <property type="entry name" value="Y_phosphatase"/>
    <property type="match status" value="2"/>
</dbReference>
<name>A0A8B7Y3V9_ACAPL</name>
<protein>
    <recommendedName>
        <fullName evidence="2">protein-tyrosine-phosphatase</fullName>
        <ecNumber evidence="2">3.1.3.48</ecNumber>
    </recommendedName>
</protein>
<dbReference type="KEGG" id="aplc:110977759"/>
<gene>
    <name evidence="14" type="primary">LOC110977759</name>
</gene>
<feature type="compositionally biased region" description="Pro residues" evidence="8">
    <location>
        <begin position="357"/>
        <end position="373"/>
    </location>
</feature>
<feature type="transmembrane region" description="Helical" evidence="9">
    <location>
        <begin position="265"/>
        <end position="287"/>
    </location>
</feature>
<dbReference type="InterPro" id="IPR029021">
    <property type="entry name" value="Prot-tyrosine_phosphatase-like"/>
</dbReference>
<dbReference type="InterPro" id="IPR036116">
    <property type="entry name" value="FN3_sf"/>
</dbReference>
<evidence type="ECO:0000256" key="1">
    <source>
        <dbReference type="ARBA" id="ARBA00004167"/>
    </source>
</evidence>
<evidence type="ECO:0000313" key="13">
    <source>
        <dbReference type="Proteomes" id="UP000694845"/>
    </source>
</evidence>
<organism evidence="13 14">
    <name type="scientific">Acanthaster planci</name>
    <name type="common">Crown-of-thorns starfish</name>
    <dbReference type="NCBI Taxonomy" id="133434"/>
    <lineage>
        <taxon>Eukaryota</taxon>
        <taxon>Metazoa</taxon>
        <taxon>Echinodermata</taxon>
        <taxon>Eleutherozoa</taxon>
        <taxon>Asterozoa</taxon>
        <taxon>Asteroidea</taxon>
        <taxon>Valvatacea</taxon>
        <taxon>Valvatida</taxon>
        <taxon>Acanthasteridae</taxon>
        <taxon>Acanthaster</taxon>
    </lineage>
</organism>
<evidence type="ECO:0000256" key="9">
    <source>
        <dbReference type="SAM" id="Phobius"/>
    </source>
</evidence>
<dbReference type="RefSeq" id="XP_022087874.1">
    <property type="nucleotide sequence ID" value="XM_022232182.1"/>
</dbReference>
<keyword evidence="9" id="KW-0812">Transmembrane</keyword>
<dbReference type="Pfam" id="PF00041">
    <property type="entry name" value="fn3"/>
    <property type="match status" value="1"/>
</dbReference>
<dbReference type="Gene3D" id="3.90.190.10">
    <property type="entry name" value="Protein tyrosine phosphatase superfamily"/>
    <property type="match status" value="2"/>
</dbReference>
<dbReference type="InterPro" id="IPR013783">
    <property type="entry name" value="Ig-like_fold"/>
</dbReference>
<dbReference type="OMA" id="SSHANWT"/>
<dbReference type="Gene3D" id="2.60.40.10">
    <property type="entry name" value="Immunoglobulins"/>
    <property type="match status" value="1"/>
</dbReference>
<keyword evidence="6 9" id="KW-0472">Membrane</keyword>
<dbReference type="PROSITE" id="PS50853">
    <property type="entry name" value="FN3"/>
    <property type="match status" value="1"/>
</dbReference>
<evidence type="ECO:0000259" key="10">
    <source>
        <dbReference type="PROSITE" id="PS50055"/>
    </source>
</evidence>